<dbReference type="AlphaFoldDB" id="A0A1G9PX55"/>
<protein>
    <submittedName>
        <fullName evidence="2">Uncharacterized protein</fullName>
    </submittedName>
</protein>
<gene>
    <name evidence="2" type="ORF">SAMN05421813_10522</name>
</gene>
<evidence type="ECO:0000256" key="1">
    <source>
        <dbReference type="SAM" id="MobiDB-lite"/>
    </source>
</evidence>
<proteinExistence type="predicted"/>
<feature type="compositionally biased region" description="Polar residues" evidence="1">
    <location>
        <begin position="10"/>
        <end position="22"/>
    </location>
</feature>
<evidence type="ECO:0000313" key="2">
    <source>
        <dbReference type="EMBL" id="SDM03392.1"/>
    </source>
</evidence>
<reference evidence="3" key="1">
    <citation type="submission" date="2016-10" db="EMBL/GenBank/DDBJ databases">
        <authorList>
            <person name="Varghese N."/>
            <person name="Submissions S."/>
        </authorList>
    </citation>
    <scope>NUCLEOTIDE SEQUENCE [LARGE SCALE GENOMIC DNA]</scope>
    <source>
        <strain evidence="3">DSM 24536</strain>
    </source>
</reference>
<feature type="region of interest" description="Disordered" evidence="1">
    <location>
        <begin position="1"/>
        <end position="22"/>
    </location>
</feature>
<dbReference type="Proteomes" id="UP000199226">
    <property type="component" value="Unassembled WGS sequence"/>
</dbReference>
<accession>A0A1G9PX55</accession>
<dbReference type="EMBL" id="FNHH01000005">
    <property type="protein sequence ID" value="SDM03392.1"/>
    <property type="molecule type" value="Genomic_DNA"/>
</dbReference>
<keyword evidence="3" id="KW-1185">Reference proteome</keyword>
<organism evidence="2 3">
    <name type="scientific">Daejeonella rubra</name>
    <dbReference type="NCBI Taxonomy" id="990371"/>
    <lineage>
        <taxon>Bacteria</taxon>
        <taxon>Pseudomonadati</taxon>
        <taxon>Bacteroidota</taxon>
        <taxon>Sphingobacteriia</taxon>
        <taxon>Sphingobacteriales</taxon>
        <taxon>Sphingobacteriaceae</taxon>
        <taxon>Daejeonella</taxon>
    </lineage>
</organism>
<evidence type="ECO:0000313" key="3">
    <source>
        <dbReference type="Proteomes" id="UP000199226"/>
    </source>
</evidence>
<name>A0A1G9PX55_9SPHI</name>
<sequence>MELDIEKNQDSQSTSGSLTQETELSFLEQLRAMPYDRSRIGQINIYNVSATPKFGTKITSTGEDK</sequence>